<dbReference type="EMBL" id="PPCV01000004">
    <property type="protein sequence ID" value="RXW32226.1"/>
    <property type="molecule type" value="Genomic_DNA"/>
</dbReference>
<evidence type="ECO:0000256" key="4">
    <source>
        <dbReference type="ARBA" id="ARBA00022801"/>
    </source>
</evidence>
<dbReference type="Proteomes" id="UP000290624">
    <property type="component" value="Unassembled WGS sequence"/>
</dbReference>
<dbReference type="InterPro" id="IPR017853">
    <property type="entry name" value="GH"/>
</dbReference>
<protein>
    <recommendedName>
        <fullName evidence="3">beta-N-acetylhexosaminidase</fullName>
        <ecNumber evidence="3">3.2.1.52</ecNumber>
    </recommendedName>
</protein>
<dbReference type="GO" id="GO:0030203">
    <property type="term" value="P:glycosaminoglycan metabolic process"/>
    <property type="evidence" value="ECO:0007669"/>
    <property type="project" value="TreeGrafter"/>
</dbReference>
<dbReference type="PANTHER" id="PTHR22600">
    <property type="entry name" value="BETA-HEXOSAMINIDASE"/>
    <property type="match status" value="1"/>
</dbReference>
<reference evidence="8 9" key="1">
    <citation type="submission" date="2018-01" db="EMBL/GenBank/DDBJ databases">
        <title>Lactibacter flavus gen. nov., sp. nov., a novel bacterium of the family Propionibacteriaceae isolated from raw milk and dairy products.</title>
        <authorList>
            <person name="Wenning M."/>
            <person name="Breitenwieser F."/>
            <person name="Huptas C."/>
            <person name="von Neubeck M."/>
            <person name="Busse H.-J."/>
            <person name="Scherer S."/>
        </authorList>
    </citation>
    <scope>NUCLEOTIDE SEQUENCE [LARGE SCALE GENOMIC DNA]</scope>
    <source>
        <strain evidence="8 9">VG341</strain>
    </source>
</reference>
<keyword evidence="4" id="KW-0378">Hydrolase</keyword>
<feature type="compositionally biased region" description="Low complexity" evidence="6">
    <location>
        <begin position="80"/>
        <end position="89"/>
    </location>
</feature>
<dbReference type="Pfam" id="PF00728">
    <property type="entry name" value="Glyco_hydro_20"/>
    <property type="match status" value="1"/>
</dbReference>
<dbReference type="SUPFAM" id="SSF51445">
    <property type="entry name" value="(Trans)glycosidases"/>
    <property type="match status" value="1"/>
</dbReference>
<evidence type="ECO:0000259" key="7">
    <source>
        <dbReference type="Pfam" id="PF00728"/>
    </source>
</evidence>
<dbReference type="AlphaFoldDB" id="A0A4Q2EHS5"/>
<dbReference type="GO" id="GO:0016020">
    <property type="term" value="C:membrane"/>
    <property type="evidence" value="ECO:0007669"/>
    <property type="project" value="TreeGrafter"/>
</dbReference>
<evidence type="ECO:0000256" key="5">
    <source>
        <dbReference type="PIRSR" id="PIRSR625705-1"/>
    </source>
</evidence>
<comment type="caution">
    <text evidence="8">The sequence shown here is derived from an EMBL/GenBank/DDBJ whole genome shotgun (WGS) entry which is preliminary data.</text>
</comment>
<dbReference type="Gene3D" id="3.20.20.80">
    <property type="entry name" value="Glycosidases"/>
    <property type="match status" value="1"/>
</dbReference>
<gene>
    <name evidence="8" type="ORF">C1706_06555</name>
</gene>
<dbReference type="GO" id="GO:0005975">
    <property type="term" value="P:carbohydrate metabolic process"/>
    <property type="evidence" value="ECO:0007669"/>
    <property type="project" value="InterPro"/>
</dbReference>
<feature type="domain" description="Glycoside hydrolase family 20 catalytic" evidence="7">
    <location>
        <begin position="152"/>
        <end position="490"/>
    </location>
</feature>
<dbReference type="PANTHER" id="PTHR22600:SF57">
    <property type="entry name" value="BETA-N-ACETYLHEXOSAMINIDASE"/>
    <property type="match status" value="1"/>
</dbReference>
<evidence type="ECO:0000256" key="6">
    <source>
        <dbReference type="SAM" id="MobiDB-lite"/>
    </source>
</evidence>
<comment type="similarity">
    <text evidence="2">Belongs to the glycosyl hydrolase 20 family.</text>
</comment>
<evidence type="ECO:0000256" key="2">
    <source>
        <dbReference type="ARBA" id="ARBA00006285"/>
    </source>
</evidence>
<evidence type="ECO:0000313" key="9">
    <source>
        <dbReference type="Proteomes" id="UP000290624"/>
    </source>
</evidence>
<dbReference type="OrthoDB" id="9763537at2"/>
<evidence type="ECO:0000313" key="8">
    <source>
        <dbReference type="EMBL" id="RXW32226.1"/>
    </source>
</evidence>
<accession>A0A4Q2EHS5</accession>
<name>A0A4Q2EHS5_9ACTN</name>
<dbReference type="RefSeq" id="WP_129458435.1">
    <property type="nucleotide sequence ID" value="NZ_PPCV01000004.1"/>
</dbReference>
<keyword evidence="9" id="KW-1185">Reference proteome</keyword>
<evidence type="ECO:0000256" key="1">
    <source>
        <dbReference type="ARBA" id="ARBA00001231"/>
    </source>
</evidence>
<comment type="catalytic activity">
    <reaction evidence="1">
        <text>Hydrolysis of terminal non-reducing N-acetyl-D-hexosamine residues in N-acetyl-beta-D-hexosaminides.</text>
        <dbReference type="EC" id="3.2.1.52"/>
    </reaction>
</comment>
<dbReference type="InterPro" id="IPR015883">
    <property type="entry name" value="Glyco_hydro_20_cat"/>
</dbReference>
<proteinExistence type="inferred from homology"/>
<evidence type="ECO:0000256" key="3">
    <source>
        <dbReference type="ARBA" id="ARBA00012663"/>
    </source>
</evidence>
<organism evidence="8 9">
    <name type="scientific">Propioniciclava flava</name>
    <dbReference type="NCBI Taxonomy" id="2072026"/>
    <lineage>
        <taxon>Bacteria</taxon>
        <taxon>Bacillati</taxon>
        <taxon>Actinomycetota</taxon>
        <taxon>Actinomycetes</taxon>
        <taxon>Propionibacteriales</taxon>
        <taxon>Propionibacteriaceae</taxon>
        <taxon>Propioniciclava</taxon>
    </lineage>
</organism>
<feature type="active site" description="Proton donor" evidence="5">
    <location>
        <position position="298"/>
    </location>
</feature>
<sequence length="529" mass="56089">MSDAREGSVLMVVAGLEAALGQERASGVADLLVRAAGLELRDASRTDAVASAREGRETLAVAARVVSAQEWEAACAAAGVPPVAPSTGADPRPGTQAQPRDERYLITPDGDGLQILAVDPEGLLRALIACGREVVASDRVATQARAEGPALAWRGLSLDAVRYAFTPQDIASVIDLLAWLDLSVLHLHLTDVQDWRLAMACEPRLTDGIDTAISVADYDALVAYADARGITLLPEIDLPGHVAAALARVPDLVGEPAPHPMLGYLDPRLPAVRSFITAVVTELAQRSPGRYVHIGGDEAFGMPEGLYADAVRLAVQAVRDAGKIPVAWQEGARSEAFVPGDLLQAWISPGDAFDADKARKEHPPEAQPIIEMVAACFAQAPFDVPRAAQAGVEIVASPQSTVYLDRRYAESSVDPAQNERAERLGFPTYEPEGVLAAAGWVPSATPEIVESGGRIAAAEAALWCETVTSLDDAAFLLLPRLAVIAERMWADAPATPDDLPARLRAQAPAWEALGFHDHFRSTAVWGQAR</sequence>
<feature type="region of interest" description="Disordered" evidence="6">
    <location>
        <begin position="80"/>
        <end position="101"/>
    </location>
</feature>
<dbReference type="EC" id="3.2.1.52" evidence="3"/>
<dbReference type="InterPro" id="IPR025705">
    <property type="entry name" value="Beta_hexosaminidase_sua/sub"/>
</dbReference>
<dbReference type="PRINTS" id="PR00738">
    <property type="entry name" value="GLHYDRLASE20"/>
</dbReference>
<dbReference type="GO" id="GO:0004563">
    <property type="term" value="F:beta-N-acetylhexosaminidase activity"/>
    <property type="evidence" value="ECO:0007669"/>
    <property type="project" value="UniProtKB-EC"/>
</dbReference>